<name>A0A6N8J043_9BURK</name>
<dbReference type="Gene3D" id="3.40.30.10">
    <property type="entry name" value="Glutaredoxin"/>
    <property type="match status" value="1"/>
</dbReference>
<dbReference type="EMBL" id="WSEL01000009">
    <property type="protein sequence ID" value="MVQ31640.1"/>
    <property type="molecule type" value="Genomic_DNA"/>
</dbReference>
<dbReference type="Pfam" id="PF01323">
    <property type="entry name" value="DSBA"/>
    <property type="match status" value="1"/>
</dbReference>
<evidence type="ECO:0000259" key="1">
    <source>
        <dbReference type="Pfam" id="PF01323"/>
    </source>
</evidence>
<protein>
    <submittedName>
        <fullName evidence="2">DsbA family oxidoreductase</fullName>
    </submittedName>
</protein>
<feature type="domain" description="DSBA-like thioredoxin" evidence="1">
    <location>
        <begin position="9"/>
        <end position="159"/>
    </location>
</feature>
<accession>A0A6N8J043</accession>
<evidence type="ECO:0000313" key="3">
    <source>
        <dbReference type="Proteomes" id="UP000469385"/>
    </source>
</evidence>
<dbReference type="RefSeq" id="WP_157400784.1">
    <property type="nucleotide sequence ID" value="NZ_WSEL01000009.1"/>
</dbReference>
<dbReference type="InterPro" id="IPR001853">
    <property type="entry name" value="DSBA-like_thioredoxin_dom"/>
</dbReference>
<comment type="caution">
    <text evidence="2">The sequence shown here is derived from an EMBL/GenBank/DDBJ whole genome shotgun (WGS) entry which is preliminary data.</text>
</comment>
<dbReference type="AlphaFoldDB" id="A0A6N8J043"/>
<gene>
    <name evidence="2" type="ORF">GON04_19435</name>
</gene>
<evidence type="ECO:0000313" key="2">
    <source>
        <dbReference type="EMBL" id="MVQ31640.1"/>
    </source>
</evidence>
<dbReference type="Proteomes" id="UP000469385">
    <property type="component" value="Unassembled WGS sequence"/>
</dbReference>
<dbReference type="GO" id="GO:0016491">
    <property type="term" value="F:oxidoreductase activity"/>
    <property type="evidence" value="ECO:0007669"/>
    <property type="project" value="InterPro"/>
</dbReference>
<sequence>MSVPAPLSIDVSFDLICPWCLIGKRHLETAITQLRAEQPDLAVTVEWRSVPLIPDTPLEGLPYRDFYVARLGSPAAVAARQSQVLDAALHAGLELALTRIETFPNTLLAHRLVRFARQEAGPAAAAALIENLFTRYFTGAENIGDPQVLRAALEACGIATPGLPETPLSHDLPWLPPLEDVVHRGGTGVPFFVVDGKLGVSGAVPPAVLVQAMQRALAQRQVPA</sequence>
<proteinExistence type="predicted"/>
<dbReference type="InterPro" id="IPR036249">
    <property type="entry name" value="Thioredoxin-like_sf"/>
</dbReference>
<keyword evidence="3" id="KW-1185">Reference proteome</keyword>
<reference evidence="2 3" key="1">
    <citation type="submission" date="2019-12" db="EMBL/GenBank/DDBJ databases">
        <authorList>
            <person name="Huq M.A."/>
        </authorList>
    </citation>
    <scope>NUCLEOTIDE SEQUENCE [LARGE SCALE GENOMIC DNA]</scope>
    <source>
        <strain evidence="2 3">MAH-25</strain>
    </source>
</reference>
<organism evidence="2 3">
    <name type="scientific">Ramlibacter pinisoli</name>
    <dbReference type="NCBI Taxonomy" id="2682844"/>
    <lineage>
        <taxon>Bacteria</taxon>
        <taxon>Pseudomonadati</taxon>
        <taxon>Pseudomonadota</taxon>
        <taxon>Betaproteobacteria</taxon>
        <taxon>Burkholderiales</taxon>
        <taxon>Comamonadaceae</taxon>
        <taxon>Ramlibacter</taxon>
    </lineage>
</organism>
<dbReference type="CDD" id="cd03024">
    <property type="entry name" value="DsbA_FrnE"/>
    <property type="match status" value="1"/>
</dbReference>
<dbReference type="PANTHER" id="PTHR13887:SF41">
    <property type="entry name" value="THIOREDOXIN SUPERFAMILY PROTEIN"/>
    <property type="match status" value="1"/>
</dbReference>
<dbReference type="SUPFAM" id="SSF52833">
    <property type="entry name" value="Thioredoxin-like"/>
    <property type="match status" value="1"/>
</dbReference>
<dbReference type="PANTHER" id="PTHR13887">
    <property type="entry name" value="GLUTATHIONE S-TRANSFERASE KAPPA"/>
    <property type="match status" value="1"/>
</dbReference>